<proteinExistence type="predicted"/>
<gene>
    <name evidence="1" type="ORF">DPMN_028398</name>
</gene>
<name>A0A9D4LX35_DREPO</name>
<comment type="caution">
    <text evidence="1">The sequence shown here is derived from an EMBL/GenBank/DDBJ whole genome shotgun (WGS) entry which is preliminary data.</text>
</comment>
<reference evidence="1" key="1">
    <citation type="journal article" date="2019" name="bioRxiv">
        <title>The Genome of the Zebra Mussel, Dreissena polymorpha: A Resource for Invasive Species Research.</title>
        <authorList>
            <person name="McCartney M.A."/>
            <person name="Auch B."/>
            <person name="Kono T."/>
            <person name="Mallez S."/>
            <person name="Zhang Y."/>
            <person name="Obille A."/>
            <person name="Becker A."/>
            <person name="Abrahante J.E."/>
            <person name="Garbe J."/>
            <person name="Badalamenti J.P."/>
            <person name="Herman A."/>
            <person name="Mangelson H."/>
            <person name="Liachko I."/>
            <person name="Sullivan S."/>
            <person name="Sone E.D."/>
            <person name="Koren S."/>
            <person name="Silverstein K.A.T."/>
            <person name="Beckman K.B."/>
            <person name="Gohl D.M."/>
        </authorList>
    </citation>
    <scope>NUCLEOTIDE SEQUENCE</scope>
    <source>
        <strain evidence="1">Duluth1</strain>
        <tissue evidence="1">Whole animal</tissue>
    </source>
</reference>
<reference evidence="1" key="2">
    <citation type="submission" date="2020-11" db="EMBL/GenBank/DDBJ databases">
        <authorList>
            <person name="McCartney M.A."/>
            <person name="Auch B."/>
            <person name="Kono T."/>
            <person name="Mallez S."/>
            <person name="Becker A."/>
            <person name="Gohl D.M."/>
            <person name="Silverstein K.A.T."/>
            <person name="Koren S."/>
            <person name="Bechman K.B."/>
            <person name="Herman A."/>
            <person name="Abrahante J.E."/>
            <person name="Garbe J."/>
        </authorList>
    </citation>
    <scope>NUCLEOTIDE SEQUENCE</scope>
    <source>
        <strain evidence="1">Duluth1</strain>
        <tissue evidence="1">Whole animal</tissue>
    </source>
</reference>
<keyword evidence="2" id="KW-1185">Reference proteome</keyword>
<organism evidence="1 2">
    <name type="scientific">Dreissena polymorpha</name>
    <name type="common">Zebra mussel</name>
    <name type="synonym">Mytilus polymorpha</name>
    <dbReference type="NCBI Taxonomy" id="45954"/>
    <lineage>
        <taxon>Eukaryota</taxon>
        <taxon>Metazoa</taxon>
        <taxon>Spiralia</taxon>
        <taxon>Lophotrochozoa</taxon>
        <taxon>Mollusca</taxon>
        <taxon>Bivalvia</taxon>
        <taxon>Autobranchia</taxon>
        <taxon>Heteroconchia</taxon>
        <taxon>Euheterodonta</taxon>
        <taxon>Imparidentia</taxon>
        <taxon>Neoheterodontei</taxon>
        <taxon>Myida</taxon>
        <taxon>Dreissenoidea</taxon>
        <taxon>Dreissenidae</taxon>
        <taxon>Dreissena</taxon>
    </lineage>
</organism>
<evidence type="ECO:0000313" key="1">
    <source>
        <dbReference type="EMBL" id="KAH3865359.1"/>
    </source>
</evidence>
<accession>A0A9D4LX35</accession>
<dbReference type="Proteomes" id="UP000828390">
    <property type="component" value="Unassembled WGS sequence"/>
</dbReference>
<protein>
    <submittedName>
        <fullName evidence="1">Uncharacterized protein</fullName>
    </submittedName>
</protein>
<sequence>MTSTQRKLAHPAWRPYINKTNIFTKVHNDWEKHVTSRVKIGPPPPSIHVLQRTGCIFELNSYWAKNVNSRVFTSKTGPLLGGHVFSPIWTIFEIIRDINTTKVLTKFHDDWAKFVTSGVKTASSTALAARFFNGQEPLFNSTNISFRQTF</sequence>
<dbReference type="AlphaFoldDB" id="A0A9D4LX35"/>
<dbReference type="EMBL" id="JAIWYP010000002">
    <property type="protein sequence ID" value="KAH3865359.1"/>
    <property type="molecule type" value="Genomic_DNA"/>
</dbReference>
<evidence type="ECO:0000313" key="2">
    <source>
        <dbReference type="Proteomes" id="UP000828390"/>
    </source>
</evidence>